<evidence type="ECO:0000259" key="11">
    <source>
        <dbReference type="PROSITE" id="PS50110"/>
    </source>
</evidence>
<evidence type="ECO:0000259" key="9">
    <source>
        <dbReference type="PROSITE" id="PS50046"/>
    </source>
</evidence>
<evidence type="ECO:0000256" key="6">
    <source>
        <dbReference type="ARBA" id="ARBA00022777"/>
    </source>
</evidence>
<dbReference type="Pfam" id="PF01590">
    <property type="entry name" value="GAF"/>
    <property type="match status" value="1"/>
</dbReference>
<dbReference type="Gene3D" id="3.30.450.40">
    <property type="match status" value="1"/>
</dbReference>
<dbReference type="Pfam" id="PF00072">
    <property type="entry name" value="Response_reg"/>
    <property type="match status" value="1"/>
</dbReference>
<dbReference type="Pfam" id="PF02518">
    <property type="entry name" value="HATPase_c"/>
    <property type="match status" value="1"/>
</dbReference>
<dbReference type="RefSeq" id="WP_015204881.1">
    <property type="nucleotide sequence ID" value="NC_019753.1"/>
</dbReference>
<dbReference type="PROSITE" id="PS50110">
    <property type="entry name" value="RESPONSE_REGULATORY"/>
    <property type="match status" value="1"/>
</dbReference>
<dbReference type="CDD" id="cd00082">
    <property type="entry name" value="HisKA"/>
    <property type="match status" value="1"/>
</dbReference>
<name>K9W3K1_9CYAN</name>
<keyword evidence="4 8" id="KW-0597">Phosphoprotein</keyword>
<dbReference type="PANTHER" id="PTHR43547:SF2">
    <property type="entry name" value="HYBRID SIGNAL TRANSDUCTION HISTIDINE KINASE C"/>
    <property type="match status" value="1"/>
</dbReference>
<dbReference type="STRING" id="1173022.Cri9333_3974"/>
<dbReference type="InterPro" id="IPR005467">
    <property type="entry name" value="His_kinase_dom"/>
</dbReference>
<dbReference type="EMBL" id="CP003620">
    <property type="protein sequence ID" value="AFZ14781.1"/>
    <property type="molecule type" value="Genomic_DNA"/>
</dbReference>
<dbReference type="OrthoDB" id="500345at2"/>
<accession>K9W3K1</accession>
<dbReference type="InterPro" id="IPR036097">
    <property type="entry name" value="HisK_dim/P_sf"/>
</dbReference>
<evidence type="ECO:0000256" key="2">
    <source>
        <dbReference type="ARBA" id="ARBA00006402"/>
    </source>
</evidence>
<dbReference type="SUPFAM" id="SSF52172">
    <property type="entry name" value="CheY-like"/>
    <property type="match status" value="1"/>
</dbReference>
<evidence type="ECO:0000256" key="7">
    <source>
        <dbReference type="ARBA" id="ARBA00023012"/>
    </source>
</evidence>
<dbReference type="SUPFAM" id="SSF55874">
    <property type="entry name" value="ATPase domain of HSP90 chaperone/DNA topoisomerase II/histidine kinase"/>
    <property type="match status" value="1"/>
</dbReference>
<feature type="domain" description="Phytochrome chromophore attachment site" evidence="9">
    <location>
        <begin position="169"/>
        <end position="305"/>
    </location>
</feature>
<dbReference type="PRINTS" id="PR00344">
    <property type="entry name" value="BCTRLSENSOR"/>
</dbReference>
<reference evidence="12 13" key="1">
    <citation type="submission" date="2012-06" db="EMBL/GenBank/DDBJ databases">
        <title>Finished chromosome of genome of Crinalium epipsammum PCC 9333.</title>
        <authorList>
            <consortium name="US DOE Joint Genome Institute"/>
            <person name="Gugger M."/>
            <person name="Coursin T."/>
            <person name="Rippka R."/>
            <person name="Tandeau De Marsac N."/>
            <person name="Huntemann M."/>
            <person name="Wei C.-L."/>
            <person name="Han J."/>
            <person name="Detter J.C."/>
            <person name="Han C."/>
            <person name="Tapia R."/>
            <person name="Davenport K."/>
            <person name="Daligault H."/>
            <person name="Erkkila T."/>
            <person name="Gu W."/>
            <person name="Munk A.C.C."/>
            <person name="Teshima H."/>
            <person name="Xu Y."/>
            <person name="Chain P."/>
            <person name="Chen A."/>
            <person name="Krypides N."/>
            <person name="Mavromatis K."/>
            <person name="Markowitz V."/>
            <person name="Szeto E."/>
            <person name="Ivanova N."/>
            <person name="Mikhailova N."/>
            <person name="Ovchinnikova G."/>
            <person name="Pagani I."/>
            <person name="Pati A."/>
            <person name="Goodwin L."/>
            <person name="Peters L."/>
            <person name="Pitluck S."/>
            <person name="Woyke T."/>
            <person name="Kerfeld C."/>
        </authorList>
    </citation>
    <scope>NUCLEOTIDE SEQUENCE [LARGE SCALE GENOMIC DNA]</scope>
    <source>
        <strain evidence="12 13">PCC 9333</strain>
    </source>
</reference>
<evidence type="ECO:0000256" key="8">
    <source>
        <dbReference type="PROSITE-ProRule" id="PRU00169"/>
    </source>
</evidence>
<dbReference type="AlphaFoldDB" id="K9W3K1"/>
<dbReference type="Gene3D" id="3.30.565.10">
    <property type="entry name" value="Histidine kinase-like ATPase, C-terminal domain"/>
    <property type="match status" value="1"/>
</dbReference>
<dbReference type="PROSITE" id="PS50109">
    <property type="entry name" value="HIS_KIN"/>
    <property type="match status" value="1"/>
</dbReference>
<feature type="domain" description="Response regulatory" evidence="11">
    <location>
        <begin position="22"/>
        <end position="137"/>
    </location>
</feature>
<dbReference type="InterPro" id="IPR003594">
    <property type="entry name" value="HATPase_dom"/>
</dbReference>
<dbReference type="SMART" id="SM00388">
    <property type="entry name" value="HisKA"/>
    <property type="match status" value="1"/>
</dbReference>
<dbReference type="PROSITE" id="PS50046">
    <property type="entry name" value="PHYTOCHROME_2"/>
    <property type="match status" value="1"/>
</dbReference>
<dbReference type="Pfam" id="PF00512">
    <property type="entry name" value="HisKA"/>
    <property type="match status" value="1"/>
</dbReference>
<feature type="modified residue" description="4-aspartylphosphate" evidence="8">
    <location>
        <position position="70"/>
    </location>
</feature>
<evidence type="ECO:0000256" key="3">
    <source>
        <dbReference type="ARBA" id="ARBA00012438"/>
    </source>
</evidence>
<comment type="similarity">
    <text evidence="2">In the N-terminal section; belongs to the phytochrome family.</text>
</comment>
<dbReference type="HOGENOM" id="CLU_000445_114_72_3"/>
<dbReference type="SUPFAM" id="SSF47384">
    <property type="entry name" value="Homodimeric domain of signal transducing histidine kinase"/>
    <property type="match status" value="1"/>
</dbReference>
<keyword evidence="6 12" id="KW-0418">Kinase</keyword>
<dbReference type="Proteomes" id="UP000010472">
    <property type="component" value="Chromosome"/>
</dbReference>
<evidence type="ECO:0000256" key="1">
    <source>
        <dbReference type="ARBA" id="ARBA00000085"/>
    </source>
</evidence>
<keyword evidence="7" id="KW-0902">Two-component regulatory system</keyword>
<feature type="domain" description="Histidine kinase" evidence="10">
    <location>
        <begin position="339"/>
        <end position="555"/>
    </location>
</feature>
<dbReference type="GO" id="GO:0000155">
    <property type="term" value="F:phosphorelay sensor kinase activity"/>
    <property type="evidence" value="ECO:0007669"/>
    <property type="project" value="InterPro"/>
</dbReference>
<evidence type="ECO:0000259" key="10">
    <source>
        <dbReference type="PROSITE" id="PS50109"/>
    </source>
</evidence>
<dbReference type="InterPro" id="IPR004358">
    <property type="entry name" value="Sig_transdc_His_kin-like_C"/>
</dbReference>
<dbReference type="PANTHER" id="PTHR43547">
    <property type="entry name" value="TWO-COMPONENT HISTIDINE KINASE"/>
    <property type="match status" value="1"/>
</dbReference>
<dbReference type="SUPFAM" id="SSF55781">
    <property type="entry name" value="GAF domain-like"/>
    <property type="match status" value="1"/>
</dbReference>
<evidence type="ECO:0000313" key="13">
    <source>
        <dbReference type="Proteomes" id="UP000010472"/>
    </source>
</evidence>
<dbReference type="eggNOG" id="COG3706">
    <property type="taxonomic scope" value="Bacteria"/>
</dbReference>
<dbReference type="InterPro" id="IPR011006">
    <property type="entry name" value="CheY-like_superfamily"/>
</dbReference>
<dbReference type="CDD" id="cd00075">
    <property type="entry name" value="HATPase"/>
    <property type="match status" value="1"/>
</dbReference>
<dbReference type="FunFam" id="3.30.565.10:FF:000006">
    <property type="entry name" value="Sensor histidine kinase WalK"/>
    <property type="match status" value="1"/>
</dbReference>
<sequence length="558" mass="62895">MMTVSQQIAIKNDNLLYMNKNKVLIISDDSLLRLQLRSLLEQEYHVIEATNKLESLTVSTKSLPNLILLDNTLPEINSFTCLKELRQLDCCSQTPILMLTNFEDELSVEQAFEVGADDCINKPIHRAVLLGRVSRLLKTNQTKAELGEKQYQREQLIWRITERVRQFGGLEEIFNTTVSEVQQFLECDRVLFYRVFPDGHGKVVASAVVPGCPSLLDVDIDDPCFRVNYLKLYRQGRVRAIDDMESAILDPCYVKLIQPFQVKASLVIPILERDAFWGLLIAHTCKSTRHWLKDEIELLQHLASQVSIALNQAQSLEIIQSSLEKEQELNELKSRFFSMTSHDVRVPLSSILNAAELIEHYGNNFSREKTIRYVQKIQTAVKKIVNLLEDARTIIKDIGTNLTVNSQNVDIPKLCQNLVAEMENLASKKHSISFHATGNFTNTCLDEKLLGYIITNLLENAIKYSPEGGKILFEINNHDNVAVFRIQDEGIGIPDEDQELLFNYSNRGSNVGSITGTGIGLAIVKNCVDLHGGNITVNSKVGMGTTFTVTIPSQCQNN</sequence>
<dbReference type="EC" id="2.7.13.3" evidence="3"/>
<evidence type="ECO:0000313" key="12">
    <source>
        <dbReference type="EMBL" id="AFZ14781.1"/>
    </source>
</evidence>
<dbReference type="SMART" id="SM00448">
    <property type="entry name" value="REC"/>
    <property type="match status" value="1"/>
</dbReference>
<dbReference type="SMART" id="SM00387">
    <property type="entry name" value="HATPase_c"/>
    <property type="match status" value="1"/>
</dbReference>
<gene>
    <name evidence="12" type="ORF">Cri9333_3974</name>
</gene>
<keyword evidence="5" id="KW-0808">Transferase</keyword>
<dbReference type="eggNOG" id="COG2205">
    <property type="taxonomic scope" value="Bacteria"/>
</dbReference>
<dbReference type="InterPro" id="IPR003018">
    <property type="entry name" value="GAF"/>
</dbReference>
<dbReference type="KEGG" id="cep:Cri9333_3974"/>
<keyword evidence="13" id="KW-1185">Reference proteome</keyword>
<dbReference type="InterPro" id="IPR016132">
    <property type="entry name" value="Phyto_chromo_attachment"/>
</dbReference>
<dbReference type="Gene3D" id="1.10.287.130">
    <property type="match status" value="1"/>
</dbReference>
<protein>
    <recommendedName>
        <fullName evidence="3">histidine kinase</fullName>
        <ecNumber evidence="3">2.7.13.3</ecNumber>
    </recommendedName>
</protein>
<dbReference type="InterPro" id="IPR001789">
    <property type="entry name" value="Sig_transdc_resp-reg_receiver"/>
</dbReference>
<evidence type="ECO:0000256" key="5">
    <source>
        <dbReference type="ARBA" id="ARBA00022679"/>
    </source>
</evidence>
<proteinExistence type="inferred from homology"/>
<evidence type="ECO:0000256" key="4">
    <source>
        <dbReference type="ARBA" id="ARBA00022553"/>
    </source>
</evidence>
<dbReference type="Gene3D" id="3.40.50.2300">
    <property type="match status" value="1"/>
</dbReference>
<dbReference type="InterPro" id="IPR003661">
    <property type="entry name" value="HisK_dim/P_dom"/>
</dbReference>
<comment type="catalytic activity">
    <reaction evidence="1">
        <text>ATP + protein L-histidine = ADP + protein N-phospho-L-histidine.</text>
        <dbReference type="EC" id="2.7.13.3"/>
    </reaction>
</comment>
<dbReference type="SMART" id="SM00065">
    <property type="entry name" value="GAF"/>
    <property type="match status" value="1"/>
</dbReference>
<dbReference type="InterPro" id="IPR036890">
    <property type="entry name" value="HATPase_C_sf"/>
</dbReference>
<organism evidence="12 13">
    <name type="scientific">Crinalium epipsammum PCC 9333</name>
    <dbReference type="NCBI Taxonomy" id="1173022"/>
    <lineage>
        <taxon>Bacteria</taxon>
        <taxon>Bacillati</taxon>
        <taxon>Cyanobacteriota</taxon>
        <taxon>Cyanophyceae</taxon>
        <taxon>Gomontiellales</taxon>
        <taxon>Gomontiellaceae</taxon>
        <taxon>Crinalium</taxon>
    </lineage>
</organism>
<dbReference type="InterPro" id="IPR029016">
    <property type="entry name" value="GAF-like_dom_sf"/>
</dbReference>